<proteinExistence type="predicted"/>
<evidence type="ECO:0000313" key="2">
    <source>
        <dbReference type="EMBL" id="QHU36660.1"/>
    </source>
</evidence>
<feature type="transmembrane region" description="Helical" evidence="1">
    <location>
        <begin position="6"/>
        <end position="23"/>
    </location>
</feature>
<dbReference type="AlphaFoldDB" id="A0A6C0M1X2"/>
<dbReference type="Pfam" id="PF13385">
    <property type="entry name" value="Laminin_G_3"/>
    <property type="match status" value="1"/>
</dbReference>
<protein>
    <recommendedName>
        <fullName evidence="3">Lectin/glucanase superfamily protein</fullName>
    </recommendedName>
</protein>
<reference evidence="2" key="1">
    <citation type="journal article" date="2020" name="Nature">
        <title>Giant virus diversity and host interactions through global metagenomics.</title>
        <authorList>
            <person name="Schulz F."/>
            <person name="Roux S."/>
            <person name="Paez-Espino D."/>
            <person name="Jungbluth S."/>
            <person name="Walsh D.A."/>
            <person name="Denef V.J."/>
            <person name="McMahon K.D."/>
            <person name="Konstantinidis K.T."/>
            <person name="Eloe-Fadrosh E.A."/>
            <person name="Kyrpides N.C."/>
            <person name="Woyke T."/>
        </authorList>
    </citation>
    <scope>NUCLEOTIDE SEQUENCE</scope>
    <source>
        <strain evidence="2">GVMAG-S-1035124-57</strain>
    </source>
</reference>
<dbReference type="EMBL" id="MN740631">
    <property type="protein sequence ID" value="QHU36660.1"/>
    <property type="molecule type" value="Genomic_DNA"/>
</dbReference>
<evidence type="ECO:0000256" key="1">
    <source>
        <dbReference type="SAM" id="Phobius"/>
    </source>
</evidence>
<sequence length="235" mass="25752">MNILTILIFILIVVLIYVVYKLMSKTTKTVSGFSDASKSLSVPCAKFGASANYGYSVWIYVDSWITSSSDTVLKKNILTRCKGSTAAFNLFLDNAQNNLKLLMSNNTAPCEVKNIKLQKWVNITMSVYGNTVDLYLDGKLVRTCVLTAMPDALDASETLFVGGAYTKSTCAGTSDGDLSGYISNVVYKPDYFTPEEAWNIYSAGYSGAGMFDFVNRYKLSFSVLKDDQTVGNVTV</sequence>
<keyword evidence="1" id="KW-0812">Transmembrane</keyword>
<keyword evidence="1" id="KW-0472">Membrane</keyword>
<dbReference type="InterPro" id="IPR013320">
    <property type="entry name" value="ConA-like_dom_sf"/>
</dbReference>
<dbReference type="Gene3D" id="2.60.120.200">
    <property type="match status" value="1"/>
</dbReference>
<organism evidence="2">
    <name type="scientific">viral metagenome</name>
    <dbReference type="NCBI Taxonomy" id="1070528"/>
    <lineage>
        <taxon>unclassified sequences</taxon>
        <taxon>metagenomes</taxon>
        <taxon>organismal metagenomes</taxon>
    </lineage>
</organism>
<keyword evidence="1" id="KW-1133">Transmembrane helix</keyword>
<dbReference type="SUPFAM" id="SSF49899">
    <property type="entry name" value="Concanavalin A-like lectins/glucanases"/>
    <property type="match status" value="1"/>
</dbReference>
<accession>A0A6C0M1X2</accession>
<evidence type="ECO:0008006" key="3">
    <source>
        <dbReference type="Google" id="ProtNLM"/>
    </source>
</evidence>
<name>A0A6C0M1X2_9ZZZZ</name>